<keyword evidence="2" id="KW-1185">Reference proteome</keyword>
<accession>A0A919T0T8</accession>
<evidence type="ECO:0000313" key="2">
    <source>
        <dbReference type="Proteomes" id="UP000681340"/>
    </source>
</evidence>
<dbReference type="Proteomes" id="UP000681340">
    <property type="component" value="Unassembled WGS sequence"/>
</dbReference>
<comment type="caution">
    <text evidence="1">The sequence shown here is derived from an EMBL/GenBank/DDBJ whole genome shotgun (WGS) entry which is preliminary data.</text>
</comment>
<protein>
    <submittedName>
        <fullName evidence="1">Uncharacterized protein</fullName>
    </submittedName>
</protein>
<evidence type="ECO:0000313" key="1">
    <source>
        <dbReference type="EMBL" id="GIM80901.1"/>
    </source>
</evidence>
<reference evidence="1" key="1">
    <citation type="submission" date="2021-03" db="EMBL/GenBank/DDBJ databases">
        <title>Whole genome shotgun sequence of Actinoplanes auranticolor NBRC 12245.</title>
        <authorList>
            <person name="Komaki H."/>
            <person name="Tamura T."/>
        </authorList>
    </citation>
    <scope>NUCLEOTIDE SEQUENCE</scope>
    <source>
        <strain evidence="1">NBRC 12245</strain>
    </source>
</reference>
<sequence>MEHLITLVHAYATARAGAERHRALLECLVDDNDGFFMTKIAEYELASTTYHAQLMTAYDALTRTTVRAIPDERLPVCTWQKGVVEARGVLPDATRSVRVRYTPGQAIAAGAALIACAALADRDTGGTLTTLLPPFPDQ</sequence>
<organism evidence="1 2">
    <name type="scientific">Actinoplanes auranticolor</name>
    <dbReference type="NCBI Taxonomy" id="47988"/>
    <lineage>
        <taxon>Bacteria</taxon>
        <taxon>Bacillati</taxon>
        <taxon>Actinomycetota</taxon>
        <taxon>Actinomycetes</taxon>
        <taxon>Micromonosporales</taxon>
        <taxon>Micromonosporaceae</taxon>
        <taxon>Actinoplanes</taxon>
    </lineage>
</organism>
<gene>
    <name evidence="1" type="ORF">Aau02nite_92410</name>
</gene>
<name>A0A919T0T8_9ACTN</name>
<dbReference type="RefSeq" id="WP_212995015.1">
    <property type="nucleotide sequence ID" value="NZ_BAABEA010000042.1"/>
</dbReference>
<proteinExistence type="predicted"/>
<dbReference type="AlphaFoldDB" id="A0A919T0T8"/>
<dbReference type="EMBL" id="BOQL01000130">
    <property type="protein sequence ID" value="GIM80901.1"/>
    <property type="molecule type" value="Genomic_DNA"/>
</dbReference>